<dbReference type="Proteomes" id="UP000094197">
    <property type="component" value="Chromosome 1"/>
</dbReference>
<dbReference type="RefSeq" id="WP_069606670.1">
    <property type="nucleotide sequence ID" value="NZ_CP015217.1"/>
</dbReference>
<protein>
    <submittedName>
        <fullName evidence="1">Uncharacterized protein</fullName>
    </submittedName>
</protein>
<accession>A0A1D7UV77</accession>
<dbReference type="OrthoDB" id="346130at2"/>
<proteinExistence type="predicted"/>
<gene>
    <name evidence="1" type="ORF">A0128_05980</name>
</gene>
<reference evidence="1 2" key="1">
    <citation type="submission" date="2016-04" db="EMBL/GenBank/DDBJ databases">
        <title>Complete genome seqeunce of Leptospira alstonii serovar Room22.</title>
        <authorList>
            <person name="Nally J.E."/>
            <person name="Bayles D.O."/>
            <person name="Hurley D."/>
            <person name="Fanning S."/>
            <person name="McMahon B.J."/>
            <person name="Arent Z."/>
        </authorList>
    </citation>
    <scope>NUCLEOTIDE SEQUENCE [LARGE SCALE GENOMIC DNA]</scope>
    <source>
        <strain evidence="1 2">GWTS #1</strain>
    </source>
</reference>
<dbReference type="KEGG" id="laj:A0128_05980"/>
<dbReference type="AlphaFoldDB" id="A0A1D7UV77"/>
<name>A0A1D7UV77_9LEPT</name>
<keyword evidence="2" id="KW-1185">Reference proteome</keyword>
<evidence type="ECO:0000313" key="1">
    <source>
        <dbReference type="EMBL" id="AOP33433.1"/>
    </source>
</evidence>
<organism evidence="1 2">
    <name type="scientific">Leptospira tipperaryensis</name>
    <dbReference type="NCBI Taxonomy" id="2564040"/>
    <lineage>
        <taxon>Bacteria</taxon>
        <taxon>Pseudomonadati</taxon>
        <taxon>Spirochaetota</taxon>
        <taxon>Spirochaetia</taxon>
        <taxon>Leptospirales</taxon>
        <taxon>Leptospiraceae</taxon>
        <taxon>Leptospira</taxon>
    </lineage>
</organism>
<dbReference type="EMBL" id="CP015217">
    <property type="protein sequence ID" value="AOP33433.1"/>
    <property type="molecule type" value="Genomic_DNA"/>
</dbReference>
<sequence>MNLVLVPYEGPFTFTFNGESDESKKRYASRNYEINVSFDLSNGIDTNPANTDLSVPKILLGADSRNVPLGFRIELRRKR</sequence>
<evidence type="ECO:0000313" key="2">
    <source>
        <dbReference type="Proteomes" id="UP000094197"/>
    </source>
</evidence>